<keyword evidence="6" id="KW-1185">Reference proteome</keyword>
<evidence type="ECO:0000256" key="1">
    <source>
        <dbReference type="ARBA" id="ARBA00009342"/>
    </source>
</evidence>
<dbReference type="PROSITE" id="PS51186">
    <property type="entry name" value="GNAT"/>
    <property type="match status" value="1"/>
</dbReference>
<feature type="domain" description="N-acetyltransferase" evidence="4">
    <location>
        <begin position="34"/>
        <end position="237"/>
    </location>
</feature>
<dbReference type="InterPro" id="IPR000182">
    <property type="entry name" value="GNAT_dom"/>
</dbReference>
<reference evidence="5 6" key="1">
    <citation type="submission" date="2024-01" db="EMBL/GenBank/DDBJ databases">
        <title>A draft genome for the cacao thread blight pathogen Marasmiellus scandens.</title>
        <authorList>
            <person name="Baruah I.K."/>
            <person name="Leung J."/>
            <person name="Bukari Y."/>
            <person name="Amoako-Attah I."/>
            <person name="Meinhardt L.W."/>
            <person name="Bailey B.A."/>
            <person name="Cohen S.P."/>
        </authorList>
    </citation>
    <scope>NUCLEOTIDE SEQUENCE [LARGE SCALE GENOMIC DNA]</scope>
    <source>
        <strain evidence="5 6">GH-19</strain>
    </source>
</reference>
<dbReference type="PANTHER" id="PTHR13256:SF16">
    <property type="entry name" value="ALPHA_BETA-TUBULIN-N-ACETYLTRANSFERASE 9"/>
    <property type="match status" value="1"/>
</dbReference>
<dbReference type="InterPro" id="IPR039135">
    <property type="entry name" value="NAT9-like"/>
</dbReference>
<organism evidence="5 6">
    <name type="scientific">Marasmiellus scandens</name>
    <dbReference type="NCBI Taxonomy" id="2682957"/>
    <lineage>
        <taxon>Eukaryota</taxon>
        <taxon>Fungi</taxon>
        <taxon>Dikarya</taxon>
        <taxon>Basidiomycota</taxon>
        <taxon>Agaricomycotina</taxon>
        <taxon>Agaricomycetes</taxon>
        <taxon>Agaricomycetidae</taxon>
        <taxon>Agaricales</taxon>
        <taxon>Marasmiineae</taxon>
        <taxon>Omphalotaceae</taxon>
        <taxon>Marasmiellus</taxon>
    </lineage>
</organism>
<evidence type="ECO:0000256" key="2">
    <source>
        <dbReference type="ARBA" id="ARBA00022679"/>
    </source>
</evidence>
<dbReference type="PANTHER" id="PTHR13256">
    <property type="entry name" value="N-ACETYLTRANSFERASE 9"/>
    <property type="match status" value="1"/>
</dbReference>
<sequence length="241" mass="27080">MKENASTVLLGQKVILVPYEAKHVPRYHEWMQDPEIRELTASEELSLEEEFDMQRKWREDEDKLTFIILARGPPQASIPPNSMQPPEDIVDPNDPRLDGFSMVGDVNLFFSGTIPSLNNAGKGEEQDDEAEEFTAEAEIMIAEPAYRRQGLAFEALQLMLCYATGCYAEVFSSASPPRSESDSVFFPKLPNPVPPTSLLTRISETNAPSISLFEKLGFRVTKRVEVFKEVEMRWCGASGSI</sequence>
<comment type="caution">
    <text evidence="5">The sequence shown here is derived from an EMBL/GenBank/DDBJ whole genome shotgun (WGS) entry which is preliminary data.</text>
</comment>
<evidence type="ECO:0000313" key="5">
    <source>
        <dbReference type="EMBL" id="KAK7452097.1"/>
    </source>
</evidence>
<dbReference type="Gene3D" id="3.40.630.30">
    <property type="match status" value="1"/>
</dbReference>
<keyword evidence="3" id="KW-0012">Acyltransferase</keyword>
<dbReference type="Pfam" id="PF13302">
    <property type="entry name" value="Acetyltransf_3"/>
    <property type="match status" value="1"/>
</dbReference>
<evidence type="ECO:0000313" key="6">
    <source>
        <dbReference type="Proteomes" id="UP001498398"/>
    </source>
</evidence>
<evidence type="ECO:0000256" key="3">
    <source>
        <dbReference type="ARBA" id="ARBA00023315"/>
    </source>
</evidence>
<dbReference type="SUPFAM" id="SSF55729">
    <property type="entry name" value="Acyl-CoA N-acyltransferases (Nat)"/>
    <property type="match status" value="1"/>
</dbReference>
<accession>A0ABR1J708</accession>
<proteinExistence type="inferred from homology"/>
<dbReference type="EMBL" id="JBANRG010000029">
    <property type="protein sequence ID" value="KAK7452097.1"/>
    <property type="molecule type" value="Genomic_DNA"/>
</dbReference>
<name>A0ABR1J708_9AGAR</name>
<dbReference type="Proteomes" id="UP001498398">
    <property type="component" value="Unassembled WGS sequence"/>
</dbReference>
<dbReference type="InterPro" id="IPR016181">
    <property type="entry name" value="Acyl_CoA_acyltransferase"/>
</dbReference>
<protein>
    <recommendedName>
        <fullName evidence="4">N-acetyltransferase domain-containing protein</fullName>
    </recommendedName>
</protein>
<evidence type="ECO:0000259" key="4">
    <source>
        <dbReference type="PROSITE" id="PS51186"/>
    </source>
</evidence>
<keyword evidence="2" id="KW-0808">Transferase</keyword>
<comment type="similarity">
    <text evidence="1">Belongs to the acetyltransferase family. GNAT subfamily.</text>
</comment>
<gene>
    <name evidence="5" type="ORF">VKT23_012202</name>
</gene>